<dbReference type="PANTHER" id="PTHR22935:SF95">
    <property type="entry name" value="BETA-LACTAMASE-LIKE 1-RELATED"/>
    <property type="match status" value="1"/>
</dbReference>
<dbReference type="EMBL" id="JAAGNN010000017">
    <property type="protein sequence ID" value="KAF4078124.1"/>
    <property type="molecule type" value="Genomic_DNA"/>
</dbReference>
<name>A0A7J6A5J4_AMEME</name>
<evidence type="ECO:0000256" key="2">
    <source>
        <dbReference type="SAM" id="Phobius"/>
    </source>
</evidence>
<dbReference type="SUPFAM" id="SSF56601">
    <property type="entry name" value="beta-lactamase/transpeptidase-like"/>
    <property type="match status" value="1"/>
</dbReference>
<dbReference type="PANTHER" id="PTHR22935">
    <property type="entry name" value="PENICILLIN-BINDING PROTEIN"/>
    <property type="match status" value="1"/>
</dbReference>
<gene>
    <name evidence="4" type="ORF">AMELA_G00195750</name>
</gene>
<comment type="similarity">
    <text evidence="1">Belongs to the beta-lactamase family.</text>
</comment>
<keyword evidence="2" id="KW-1133">Transmembrane helix</keyword>
<keyword evidence="2" id="KW-0812">Transmembrane</keyword>
<organism evidence="4 5">
    <name type="scientific">Ameiurus melas</name>
    <name type="common">Black bullhead</name>
    <name type="synonym">Silurus melas</name>
    <dbReference type="NCBI Taxonomy" id="219545"/>
    <lineage>
        <taxon>Eukaryota</taxon>
        <taxon>Metazoa</taxon>
        <taxon>Chordata</taxon>
        <taxon>Craniata</taxon>
        <taxon>Vertebrata</taxon>
        <taxon>Euteleostomi</taxon>
        <taxon>Actinopterygii</taxon>
        <taxon>Neopterygii</taxon>
        <taxon>Teleostei</taxon>
        <taxon>Ostariophysi</taxon>
        <taxon>Siluriformes</taxon>
        <taxon>Ictaluridae</taxon>
        <taxon>Ameiurus</taxon>
    </lineage>
</organism>
<accession>A0A7J6A5J4</accession>
<dbReference type="InterPro" id="IPR051478">
    <property type="entry name" value="Beta-lactamase-like_AB/R"/>
</dbReference>
<dbReference type="Gene3D" id="3.40.710.10">
    <property type="entry name" value="DD-peptidase/beta-lactamase superfamily"/>
    <property type="match status" value="1"/>
</dbReference>
<dbReference type="PROSITE" id="PS51257">
    <property type="entry name" value="PROKAR_LIPOPROTEIN"/>
    <property type="match status" value="1"/>
</dbReference>
<dbReference type="AlphaFoldDB" id="A0A7J6A5J4"/>
<comment type="caution">
    <text evidence="4">The sequence shown here is derived from an EMBL/GenBank/DDBJ whole genome shotgun (WGS) entry which is preliminary data.</text>
</comment>
<protein>
    <recommendedName>
        <fullName evidence="3">Beta-lactamase-related domain-containing protein</fullName>
    </recommendedName>
</protein>
<sequence>MKLNWTNLGIIFFFILSLIMTGCFIWQYRLPKAKLVAEIKVQEVKEDKLCPRFPEPVPLKHPIPVLMDALEKVDSLLRTSIDVTALPAISCIVIYNASVLWNGNFGRRNGSDPKSSPPNEYTVYRIATLSKIFPALMLYKLWEDGKVNSLDDNLEKYVKNFTIKNPLGNGAAFKKSGKTQFHSSITLRRMASQLSGLPRRLRGTSLLWNGQTHEAIDLLQDDILVADPGTKCHYSNLAFSLLAHVMADKVTGTDYESWVSKNILQPLGMEDTGFDINGEIKRKMAVGVYPSGQRTPLYDLGWYRPSGQMYSTTADMTKLMMVLLGAYNHRVLREDTLKTMLTPIFHCDTSYFSSQTGTPWEVYKQLEYEIIRKDGDLDGYSAVLSLVPHLKLGLVILMAGTKPANEDLVTKSYSYLIPAMEQAFRDAPHVLIPPSDPVPYMGLFTYSNMTFYEIKAGSDGILLMQQFGPPVDEMVPLDYRTWRLSYLEERVFKVVFEKEYPCQLRIRNTSVAMESQDRQLFNFYMFNENGLAPGFDVPGLNIYNVMRISRKPIFN</sequence>
<dbReference type="Pfam" id="PF00144">
    <property type="entry name" value="Beta-lactamase"/>
    <property type="match status" value="1"/>
</dbReference>
<feature type="domain" description="Beta-lactamase-related" evidence="3">
    <location>
        <begin position="76"/>
        <end position="407"/>
    </location>
</feature>
<proteinExistence type="inferred from homology"/>
<dbReference type="Proteomes" id="UP000593565">
    <property type="component" value="Unassembled WGS sequence"/>
</dbReference>
<dbReference type="InterPro" id="IPR012338">
    <property type="entry name" value="Beta-lactam/transpept-like"/>
</dbReference>
<evidence type="ECO:0000313" key="4">
    <source>
        <dbReference type="EMBL" id="KAF4078124.1"/>
    </source>
</evidence>
<feature type="transmembrane region" description="Helical" evidence="2">
    <location>
        <begin position="6"/>
        <end position="26"/>
    </location>
</feature>
<evidence type="ECO:0000259" key="3">
    <source>
        <dbReference type="Pfam" id="PF00144"/>
    </source>
</evidence>
<reference evidence="4 5" key="1">
    <citation type="submission" date="2020-02" db="EMBL/GenBank/DDBJ databases">
        <title>A chromosome-scale genome assembly of the black bullhead catfish (Ameiurus melas).</title>
        <authorList>
            <person name="Wen M."/>
            <person name="Zham M."/>
            <person name="Cabau C."/>
            <person name="Klopp C."/>
            <person name="Donnadieu C."/>
            <person name="Roques C."/>
            <person name="Bouchez O."/>
            <person name="Lampietro C."/>
            <person name="Jouanno E."/>
            <person name="Herpin A."/>
            <person name="Louis A."/>
            <person name="Berthelot C."/>
            <person name="Parey E."/>
            <person name="Roest-Crollius H."/>
            <person name="Braasch I."/>
            <person name="Postlethwait J."/>
            <person name="Robinson-Rechavi M."/>
            <person name="Echchiki A."/>
            <person name="Begum T."/>
            <person name="Montfort J."/>
            <person name="Schartl M."/>
            <person name="Bobe J."/>
            <person name="Guiguen Y."/>
        </authorList>
    </citation>
    <scope>NUCLEOTIDE SEQUENCE [LARGE SCALE GENOMIC DNA]</scope>
    <source>
        <strain evidence="4">M_S1</strain>
        <tissue evidence="4">Blood</tissue>
    </source>
</reference>
<dbReference type="InterPro" id="IPR001466">
    <property type="entry name" value="Beta-lactam-related"/>
</dbReference>
<evidence type="ECO:0000313" key="5">
    <source>
        <dbReference type="Proteomes" id="UP000593565"/>
    </source>
</evidence>
<keyword evidence="2" id="KW-0472">Membrane</keyword>
<keyword evidence="5" id="KW-1185">Reference proteome</keyword>
<evidence type="ECO:0000256" key="1">
    <source>
        <dbReference type="ARBA" id="ARBA00038473"/>
    </source>
</evidence>